<feature type="transmembrane region" description="Helical" evidence="7">
    <location>
        <begin position="76"/>
        <end position="95"/>
    </location>
</feature>
<accession>A0ABT6H3Z2</accession>
<reference evidence="9 10" key="1">
    <citation type="submission" date="2023-04" db="EMBL/GenBank/DDBJ databases">
        <title>Ectobacillus antri isolated from activated sludge.</title>
        <authorList>
            <person name="Yan P."/>
            <person name="Liu X."/>
        </authorList>
    </citation>
    <scope>NUCLEOTIDE SEQUENCE [LARGE SCALE GENOMIC DNA]</scope>
    <source>
        <strain evidence="9 10">C18H</strain>
    </source>
</reference>
<feature type="transmembrane region" description="Helical" evidence="7">
    <location>
        <begin position="194"/>
        <end position="214"/>
    </location>
</feature>
<evidence type="ECO:0000256" key="6">
    <source>
        <dbReference type="ARBA" id="ARBA00023136"/>
    </source>
</evidence>
<evidence type="ECO:0000256" key="7">
    <source>
        <dbReference type="SAM" id="Phobius"/>
    </source>
</evidence>
<dbReference type="PROSITE" id="PS50850">
    <property type="entry name" value="MFS"/>
    <property type="match status" value="1"/>
</dbReference>
<dbReference type="SUPFAM" id="SSF103473">
    <property type="entry name" value="MFS general substrate transporter"/>
    <property type="match status" value="1"/>
</dbReference>
<feature type="transmembrane region" description="Helical" evidence="7">
    <location>
        <begin position="266"/>
        <end position="289"/>
    </location>
</feature>
<feature type="transmembrane region" description="Helical" evidence="7">
    <location>
        <begin position="135"/>
        <end position="156"/>
    </location>
</feature>
<keyword evidence="10" id="KW-1185">Reference proteome</keyword>
<keyword evidence="6 7" id="KW-0472">Membrane</keyword>
<keyword evidence="2" id="KW-0813">Transport</keyword>
<dbReference type="PRINTS" id="PR01036">
    <property type="entry name" value="TCRTETB"/>
</dbReference>
<evidence type="ECO:0000313" key="10">
    <source>
        <dbReference type="Proteomes" id="UP001218246"/>
    </source>
</evidence>
<dbReference type="CDD" id="cd17502">
    <property type="entry name" value="MFS_Azr1_MDR_like"/>
    <property type="match status" value="1"/>
</dbReference>
<dbReference type="PANTHER" id="PTHR23501:SF170">
    <property type="entry name" value="MULTIDRUG RESISTANCE PROTEIN 3"/>
    <property type="match status" value="1"/>
</dbReference>
<feature type="transmembrane region" description="Helical" evidence="7">
    <location>
        <begin position="396"/>
        <end position="413"/>
    </location>
</feature>
<dbReference type="InterPro" id="IPR011701">
    <property type="entry name" value="MFS"/>
</dbReference>
<protein>
    <submittedName>
        <fullName evidence="9">MDR family MFS transporter</fullName>
    </submittedName>
</protein>
<dbReference type="NCBIfam" id="TIGR00711">
    <property type="entry name" value="efflux_EmrB"/>
    <property type="match status" value="1"/>
</dbReference>
<feature type="transmembrane region" description="Helical" evidence="7">
    <location>
        <begin position="162"/>
        <end position="182"/>
    </location>
</feature>
<dbReference type="PANTHER" id="PTHR23501">
    <property type="entry name" value="MAJOR FACILITATOR SUPERFAMILY"/>
    <property type="match status" value="1"/>
</dbReference>
<proteinExistence type="predicted"/>
<feature type="transmembrane region" description="Helical" evidence="7">
    <location>
        <begin position="301"/>
        <end position="321"/>
    </location>
</feature>
<feature type="transmembrane region" description="Helical" evidence="7">
    <location>
        <begin position="355"/>
        <end position="375"/>
    </location>
</feature>
<evidence type="ECO:0000256" key="3">
    <source>
        <dbReference type="ARBA" id="ARBA00022475"/>
    </source>
</evidence>
<feature type="domain" description="Major facilitator superfamily (MFS) profile" evidence="8">
    <location>
        <begin position="11"/>
        <end position="496"/>
    </location>
</feature>
<evidence type="ECO:0000259" key="8">
    <source>
        <dbReference type="PROSITE" id="PS50850"/>
    </source>
</evidence>
<evidence type="ECO:0000256" key="5">
    <source>
        <dbReference type="ARBA" id="ARBA00022989"/>
    </source>
</evidence>
<keyword evidence="4 7" id="KW-0812">Transmembrane</keyword>
<organism evidence="9 10">
    <name type="scientific">Ectobacillus antri</name>
    <dbReference type="NCBI Taxonomy" id="2486280"/>
    <lineage>
        <taxon>Bacteria</taxon>
        <taxon>Bacillati</taxon>
        <taxon>Bacillota</taxon>
        <taxon>Bacilli</taxon>
        <taxon>Bacillales</taxon>
        <taxon>Bacillaceae</taxon>
        <taxon>Ectobacillus</taxon>
    </lineage>
</organism>
<dbReference type="Gene3D" id="1.20.1250.20">
    <property type="entry name" value="MFS general substrate transporter like domains"/>
    <property type="match status" value="1"/>
</dbReference>
<feature type="transmembrane region" description="Helical" evidence="7">
    <location>
        <begin position="101"/>
        <end position="123"/>
    </location>
</feature>
<evidence type="ECO:0000256" key="1">
    <source>
        <dbReference type="ARBA" id="ARBA00004651"/>
    </source>
</evidence>
<dbReference type="InterPro" id="IPR036259">
    <property type="entry name" value="MFS_trans_sf"/>
</dbReference>
<dbReference type="Proteomes" id="UP001218246">
    <property type="component" value="Unassembled WGS sequence"/>
</dbReference>
<dbReference type="Pfam" id="PF07690">
    <property type="entry name" value="MFS_1"/>
    <property type="match status" value="1"/>
</dbReference>
<gene>
    <name evidence="9" type="ORF">P6P90_05845</name>
</gene>
<feature type="transmembrane region" description="Helical" evidence="7">
    <location>
        <begin position="470"/>
        <end position="490"/>
    </location>
</feature>
<feature type="transmembrane region" description="Helical" evidence="7">
    <location>
        <begin position="226"/>
        <end position="245"/>
    </location>
</feature>
<dbReference type="Gene3D" id="1.20.1720.10">
    <property type="entry name" value="Multidrug resistance protein D"/>
    <property type="match status" value="1"/>
</dbReference>
<keyword evidence="5 7" id="KW-1133">Transmembrane helix</keyword>
<comment type="subcellular location">
    <subcellularLocation>
        <location evidence="1">Cell membrane</location>
        <topology evidence="1">Multi-pass membrane protein</topology>
    </subcellularLocation>
</comment>
<feature type="transmembrane region" description="Helical" evidence="7">
    <location>
        <begin position="330"/>
        <end position="349"/>
    </location>
</feature>
<dbReference type="RefSeq" id="WP_278018005.1">
    <property type="nucleotide sequence ID" value="NZ_JARRRY010000002.1"/>
</dbReference>
<dbReference type="InterPro" id="IPR004638">
    <property type="entry name" value="EmrB-like"/>
</dbReference>
<comment type="caution">
    <text evidence="9">The sequence shown here is derived from an EMBL/GenBank/DDBJ whole genome shotgun (WGS) entry which is preliminary data.</text>
</comment>
<evidence type="ECO:0000313" key="9">
    <source>
        <dbReference type="EMBL" id="MDG5753498.1"/>
    </source>
</evidence>
<dbReference type="EMBL" id="JARULN010000003">
    <property type="protein sequence ID" value="MDG5753498.1"/>
    <property type="molecule type" value="Genomic_DNA"/>
</dbReference>
<evidence type="ECO:0000256" key="4">
    <source>
        <dbReference type="ARBA" id="ARBA00022692"/>
    </source>
</evidence>
<dbReference type="InterPro" id="IPR020846">
    <property type="entry name" value="MFS_dom"/>
</dbReference>
<keyword evidence="3" id="KW-1003">Cell membrane</keyword>
<feature type="transmembrane region" description="Helical" evidence="7">
    <location>
        <begin position="46"/>
        <end position="64"/>
    </location>
</feature>
<sequence>MVSKESNIRLVIIGLLLGILMAAMDNTIVATAIGTIVSDLGGLDKFVWVTSAYMVAVMAGMPIFGKLSDMYGRKRFYIFGLLVFLLGSVLCGMAQNIVQLSIFRAIQGIGGGALMPIAFTIVFDIFPVEKRGKMTGLLGAVFGMSSVFGPLLGAYITENISWHWVFYVNIPIGLISLFCIVKAYKETAPTTKQYIDWGGAITLIVAVVSIMFALELGGKEYAWSSAQILGLFSVFVIFFISFLVIETKAKDPIISFWMFKQRVFATSQIIAFFYGATFVISTVFIPIFVQAVYGGSATSAGFVLMPMMLGSVAGSAIAGIFQTKTTYRNLMLLSIASFLMGTIFLSTMTPETTRMMVTLYMILVGFGVGFSFSLLPTSSVHNIDPRFRGSATSTNSFFRSLGMTLGVTIFGTIQNTAFTENLKNAFAGMNEGANALGNMGDLKSIFEPATRAKIPAPILDKIVDAMSSSITHIFALSLIPLVLSAIAIVWMGNARVSVKKDENVNIEA</sequence>
<name>A0ABT6H3Z2_9BACI</name>
<evidence type="ECO:0000256" key="2">
    <source>
        <dbReference type="ARBA" id="ARBA00022448"/>
    </source>
</evidence>